<dbReference type="OrthoDB" id="170702at2157"/>
<dbReference type="OMA" id="INRFPAH"/>
<dbReference type="EMBL" id="FORO01000021">
    <property type="protein sequence ID" value="SFJ30828.1"/>
    <property type="molecule type" value="Genomic_DNA"/>
</dbReference>
<dbReference type="Gene3D" id="3.40.50.150">
    <property type="entry name" value="Vaccinia Virus protein VP39"/>
    <property type="match status" value="1"/>
</dbReference>
<dbReference type="RefSeq" id="WP_015233855.1">
    <property type="nucleotide sequence ID" value="NZ_FORO01000021.1"/>
</dbReference>
<dbReference type="PANTHER" id="PTHR33841">
    <property type="entry name" value="DNA METHYLTRANSFERASE YEEA-RELATED"/>
    <property type="match status" value="1"/>
</dbReference>
<dbReference type="InterPro" id="IPR029063">
    <property type="entry name" value="SAM-dependent_MTases_sf"/>
</dbReference>
<dbReference type="Pfam" id="PF22837">
    <property type="entry name" value="M_Eco57I_C"/>
    <property type="match status" value="1"/>
</dbReference>
<organism evidence="8 9">
    <name type="scientific">Natronobacterium gregoryi</name>
    <dbReference type="NCBI Taxonomy" id="44930"/>
    <lineage>
        <taxon>Archaea</taxon>
        <taxon>Methanobacteriati</taxon>
        <taxon>Methanobacteriota</taxon>
        <taxon>Stenosarchaea group</taxon>
        <taxon>Halobacteria</taxon>
        <taxon>Halobacteriales</taxon>
        <taxon>Natrialbaceae</taxon>
        <taxon>Natronobacterium</taxon>
    </lineage>
</organism>
<dbReference type="Proteomes" id="UP000182829">
    <property type="component" value="Unassembled WGS sequence"/>
</dbReference>
<dbReference type="PANTHER" id="PTHR33841:SF5">
    <property type="entry name" value="DNA METHYLASE (MODIFICATION METHYLASE) (METHYLTRANSFERASE)-RELATED"/>
    <property type="match status" value="1"/>
</dbReference>
<dbReference type="GO" id="GO:0003677">
    <property type="term" value="F:DNA binding"/>
    <property type="evidence" value="ECO:0007669"/>
    <property type="project" value="InterPro"/>
</dbReference>
<keyword evidence="3" id="KW-0949">S-adenosyl-L-methionine</keyword>
<accession>A0A1I3QA90</accession>
<evidence type="ECO:0000256" key="1">
    <source>
        <dbReference type="ARBA" id="ARBA00022603"/>
    </source>
</evidence>
<dbReference type="InterPro" id="IPR054520">
    <property type="entry name" value="M_Eco57I_C"/>
</dbReference>
<dbReference type="GeneID" id="14209619"/>
<dbReference type="InterPro" id="IPR050953">
    <property type="entry name" value="N4_N6_ade-DNA_methylase"/>
</dbReference>
<evidence type="ECO:0000256" key="2">
    <source>
        <dbReference type="ARBA" id="ARBA00022679"/>
    </source>
</evidence>
<evidence type="ECO:0000256" key="5">
    <source>
        <dbReference type="SAM" id="Coils"/>
    </source>
</evidence>
<dbReference type="InterPro" id="IPR003356">
    <property type="entry name" value="DNA_methylase_A-5"/>
</dbReference>
<keyword evidence="4" id="KW-0680">Restriction system</keyword>
<keyword evidence="2" id="KW-0808">Transferase</keyword>
<dbReference type="SUPFAM" id="SSF53335">
    <property type="entry name" value="S-adenosyl-L-methionine-dependent methyltransferases"/>
    <property type="match status" value="1"/>
</dbReference>
<name>A0A1I3QA90_9EURY</name>
<dbReference type="GO" id="GO:0009307">
    <property type="term" value="P:DNA restriction-modification system"/>
    <property type="evidence" value="ECO:0007669"/>
    <property type="project" value="UniProtKB-KW"/>
</dbReference>
<dbReference type="PROSITE" id="PS00092">
    <property type="entry name" value="N6_MTASE"/>
    <property type="match status" value="1"/>
</dbReference>
<evidence type="ECO:0000259" key="6">
    <source>
        <dbReference type="Pfam" id="PF02384"/>
    </source>
</evidence>
<dbReference type="GO" id="GO:0032259">
    <property type="term" value="P:methylation"/>
    <property type="evidence" value="ECO:0007669"/>
    <property type="project" value="UniProtKB-KW"/>
</dbReference>
<protein>
    <submittedName>
        <fullName evidence="8">N-6 DNA Methylase</fullName>
    </submittedName>
</protein>
<proteinExistence type="predicted"/>
<gene>
    <name evidence="8" type="ORF">SAMN05443661_12147</name>
</gene>
<dbReference type="Pfam" id="PF02384">
    <property type="entry name" value="N6_Mtase"/>
    <property type="match status" value="1"/>
</dbReference>
<evidence type="ECO:0000313" key="9">
    <source>
        <dbReference type="Proteomes" id="UP000182829"/>
    </source>
</evidence>
<dbReference type="AlphaFoldDB" id="A0A1I3QA90"/>
<evidence type="ECO:0000256" key="3">
    <source>
        <dbReference type="ARBA" id="ARBA00022691"/>
    </source>
</evidence>
<dbReference type="GO" id="GO:0008170">
    <property type="term" value="F:N-methyltransferase activity"/>
    <property type="evidence" value="ECO:0007669"/>
    <property type="project" value="InterPro"/>
</dbReference>
<reference evidence="8 9" key="1">
    <citation type="submission" date="2016-10" db="EMBL/GenBank/DDBJ databases">
        <authorList>
            <person name="de Groot N.N."/>
        </authorList>
    </citation>
    <scope>NUCLEOTIDE SEQUENCE [LARGE SCALE GENOMIC DNA]</scope>
    <source>
        <strain evidence="8 9">SP2</strain>
    </source>
</reference>
<feature type="coiled-coil region" evidence="5">
    <location>
        <begin position="872"/>
        <end position="938"/>
    </location>
</feature>
<keyword evidence="5" id="KW-0175">Coiled coil</keyword>
<evidence type="ECO:0000313" key="8">
    <source>
        <dbReference type="EMBL" id="SFJ30828.1"/>
    </source>
</evidence>
<dbReference type="PRINTS" id="PR00507">
    <property type="entry name" value="N12N6MTFRASE"/>
</dbReference>
<feature type="domain" description="Type II methyltransferase M.Eco57I C-terminal" evidence="7">
    <location>
        <begin position="640"/>
        <end position="886"/>
    </location>
</feature>
<keyword evidence="1 8" id="KW-0489">Methyltransferase</keyword>
<sequence>MSEADIHFDFYRYLENAIEEQPTRGDITFGHARPEYNEGISGRADLVVFDENGSPVFVIEAKRPDGGRDIDPYAADVIRQAFGYAGDLGAPYFCTYNEERLVVFDAFEEGVPLLERSQKSYEISDPEEFASTLLDEIGRLAAGDQRWDALDNIFIDRVNTLHEYVTPRLEDSMEEHLEQDDEFNEDFKKWTSKQGIDYPGDNPSEVRREFAEQAAYLLINKIIFYKILESAPTYSQDVEPLAVSPHRVQEDLRDYFDQIVDEVDFEAVFEHDDVYDEIPLDPVSSKIRDFIIELDEQDLSQFDSDVIGQIYEGVIPAERRQDMGEYYTPPQICDLITRLTIEDESANVLDPSCGSGGFLVSSYHRLQQLLSEPQGSHERILTQISGVEINRFPAHLSAINLAIQDLTSYTEDVDIEITDFFDVKRYQRFERTRASAEGEETEGAETEEDLQEQVGGFDAVVGNPPYIRQENIDDKEKVRDHLSNREIDGEYISKRSDIYSYFITHATEFLADGGKLGYIISDRWLDTKYGEDVQKFLLNNYRINAIIKFDRQVFDDALVDSSVIILEKEDNEEERDDNITKFLRVTNEMDIDDIVTLVKSETDTNQMISEDNYRLVTRKQSSLYHESKWNTFFFGPPIYFDLQACPNVVELSEIAKVSRGITTGANAFFTGHTEDMHDLGLEPYTSPLLKATGQVETIPVTEEEASEWVILDVHDYVREALAGDADFGTTETEQVKEWLEENDHHPLLEYIESGEDDEYHERRTQQARDIWFDLGTLPRPKLLSTMFTWRVHRVFWNDVEAATSDQFYYIEPPEDIDEEVLGGILNSRIVGIANELLGRRAGGQGMTRLQTKVYETEQWPVPDPNNIDGDTKQDIKEAFQDLRNREEEVEDATFENTEEERDALDRAVLEALNLEGDNEELLSEVKQSLEALISMRDEGAGHKTTVLVERSERVDEDTGAIELPGVEAARESTTLNDFS</sequence>
<evidence type="ECO:0000259" key="7">
    <source>
        <dbReference type="Pfam" id="PF22837"/>
    </source>
</evidence>
<evidence type="ECO:0000256" key="4">
    <source>
        <dbReference type="ARBA" id="ARBA00022747"/>
    </source>
</evidence>
<feature type="domain" description="DNA methylase adenine-specific" evidence="6">
    <location>
        <begin position="304"/>
        <end position="579"/>
    </location>
</feature>
<dbReference type="GO" id="GO:0009007">
    <property type="term" value="F:site-specific DNA-methyltransferase (adenine-specific) activity"/>
    <property type="evidence" value="ECO:0007669"/>
    <property type="project" value="UniProtKB-EC"/>
</dbReference>
<dbReference type="InterPro" id="IPR002052">
    <property type="entry name" value="DNA_methylase_N6_adenine_CS"/>
</dbReference>